<dbReference type="WBParaSite" id="TMUE_3000011837.1">
    <property type="protein sequence ID" value="TMUE_3000011837.1"/>
    <property type="gene ID" value="WBGene00287619"/>
</dbReference>
<dbReference type="SUPFAM" id="SSF46689">
    <property type="entry name" value="Homeodomain-like"/>
    <property type="match status" value="1"/>
</dbReference>
<reference evidence="4" key="1">
    <citation type="submission" date="2019-12" db="UniProtKB">
        <authorList>
            <consortium name="WormBaseParasite"/>
        </authorList>
    </citation>
    <scope>IDENTIFICATION</scope>
</reference>
<dbReference type="AlphaFoldDB" id="A0A5S6QY49"/>
<evidence type="ECO:0000313" key="3">
    <source>
        <dbReference type="Proteomes" id="UP000046395"/>
    </source>
</evidence>
<comment type="subcellular location">
    <subcellularLocation>
        <location evidence="1">Nucleus</location>
    </subcellularLocation>
</comment>
<dbReference type="InterPro" id="IPR036388">
    <property type="entry name" value="WH-like_DNA-bd_sf"/>
</dbReference>
<dbReference type="Proteomes" id="UP000046395">
    <property type="component" value="Unassembled WGS sequence"/>
</dbReference>
<dbReference type="InterPro" id="IPR009057">
    <property type="entry name" value="Homeodomain-like_sf"/>
</dbReference>
<evidence type="ECO:0000256" key="1">
    <source>
        <dbReference type="ARBA" id="ARBA00004123"/>
    </source>
</evidence>
<dbReference type="GO" id="GO:0003677">
    <property type="term" value="F:DNA binding"/>
    <property type="evidence" value="ECO:0007669"/>
    <property type="project" value="InterPro"/>
</dbReference>
<protein>
    <submittedName>
        <fullName evidence="4">HTH psq-type domain-containing protein</fullName>
    </submittedName>
</protein>
<evidence type="ECO:0000313" key="4">
    <source>
        <dbReference type="WBParaSite" id="TMUE_3000011837.1"/>
    </source>
</evidence>
<dbReference type="Pfam" id="PF04218">
    <property type="entry name" value="CENP-B_N"/>
    <property type="match status" value="1"/>
</dbReference>
<organism evidence="3 4">
    <name type="scientific">Trichuris muris</name>
    <name type="common">Mouse whipworm</name>
    <dbReference type="NCBI Taxonomy" id="70415"/>
    <lineage>
        <taxon>Eukaryota</taxon>
        <taxon>Metazoa</taxon>
        <taxon>Ecdysozoa</taxon>
        <taxon>Nematoda</taxon>
        <taxon>Enoplea</taxon>
        <taxon>Dorylaimia</taxon>
        <taxon>Trichinellida</taxon>
        <taxon>Trichuridae</taxon>
        <taxon>Trichuris</taxon>
    </lineage>
</organism>
<evidence type="ECO:0000259" key="2">
    <source>
        <dbReference type="Pfam" id="PF04218"/>
    </source>
</evidence>
<dbReference type="InterPro" id="IPR007889">
    <property type="entry name" value="HTH_Psq"/>
</dbReference>
<proteinExistence type="predicted"/>
<dbReference type="STRING" id="70415.A0A5S6QY49"/>
<accession>A0A5S6QY49</accession>
<feature type="domain" description="HTH psq-type" evidence="2">
    <location>
        <begin position="30"/>
        <end position="79"/>
    </location>
</feature>
<keyword evidence="3" id="KW-1185">Reference proteome</keyword>
<dbReference type="Gene3D" id="1.10.10.10">
    <property type="entry name" value="Winged helix-like DNA-binding domain superfamily/Winged helix DNA-binding domain"/>
    <property type="match status" value="1"/>
</dbReference>
<name>A0A5S6QY49_TRIMR</name>
<sequence length="109" mass="12507">MSIFNCCKCIEGQMESRTAKRKTTADGSSKKMRKVITLEEKLDVLMRHAGGDRNSKISGDLSLHECTIRNIIKHEREIKEKSQFVSTSYDLQTPTRNICICIIEMERLV</sequence>
<dbReference type="GO" id="GO:0005634">
    <property type="term" value="C:nucleus"/>
    <property type="evidence" value="ECO:0007669"/>
    <property type="project" value="UniProtKB-SubCell"/>
</dbReference>